<keyword evidence="2" id="KW-1185">Reference proteome</keyword>
<reference evidence="1" key="1">
    <citation type="journal article" date="2022" name="Int. J. Mol. Sci.">
        <title>Draft Genome of Tanacetum Coccineum: Genomic Comparison of Closely Related Tanacetum-Family Plants.</title>
        <authorList>
            <person name="Yamashiro T."/>
            <person name="Shiraishi A."/>
            <person name="Nakayama K."/>
            <person name="Satake H."/>
        </authorList>
    </citation>
    <scope>NUCLEOTIDE SEQUENCE</scope>
</reference>
<dbReference type="EMBL" id="BQNB010015039">
    <property type="protein sequence ID" value="GJT35304.1"/>
    <property type="molecule type" value="Genomic_DNA"/>
</dbReference>
<protein>
    <recommendedName>
        <fullName evidence="3">Retrotransposon gag domain-containing protein</fullName>
    </recommendedName>
</protein>
<reference evidence="1" key="2">
    <citation type="submission" date="2022-01" db="EMBL/GenBank/DDBJ databases">
        <authorList>
            <person name="Yamashiro T."/>
            <person name="Shiraishi A."/>
            <person name="Satake H."/>
            <person name="Nakayama K."/>
        </authorList>
    </citation>
    <scope>NUCLEOTIDE SEQUENCE</scope>
</reference>
<evidence type="ECO:0000313" key="2">
    <source>
        <dbReference type="Proteomes" id="UP001151760"/>
    </source>
</evidence>
<dbReference type="Proteomes" id="UP001151760">
    <property type="component" value="Unassembled WGS sequence"/>
</dbReference>
<organism evidence="1 2">
    <name type="scientific">Tanacetum coccineum</name>
    <dbReference type="NCBI Taxonomy" id="301880"/>
    <lineage>
        <taxon>Eukaryota</taxon>
        <taxon>Viridiplantae</taxon>
        <taxon>Streptophyta</taxon>
        <taxon>Embryophyta</taxon>
        <taxon>Tracheophyta</taxon>
        <taxon>Spermatophyta</taxon>
        <taxon>Magnoliopsida</taxon>
        <taxon>eudicotyledons</taxon>
        <taxon>Gunneridae</taxon>
        <taxon>Pentapetalae</taxon>
        <taxon>asterids</taxon>
        <taxon>campanulids</taxon>
        <taxon>Asterales</taxon>
        <taxon>Asteraceae</taxon>
        <taxon>Asteroideae</taxon>
        <taxon>Anthemideae</taxon>
        <taxon>Anthemidinae</taxon>
        <taxon>Tanacetum</taxon>
    </lineage>
</organism>
<name>A0ABQ5DEQ2_9ASTR</name>
<accession>A0ABQ5DEQ2</accession>
<evidence type="ECO:0000313" key="1">
    <source>
        <dbReference type="EMBL" id="GJT35304.1"/>
    </source>
</evidence>
<comment type="caution">
    <text evidence="1">The sequence shown here is derived from an EMBL/GenBank/DDBJ whole genome shotgun (WGS) entry which is preliminary data.</text>
</comment>
<proteinExistence type="predicted"/>
<evidence type="ECO:0008006" key="3">
    <source>
        <dbReference type="Google" id="ProtNLM"/>
    </source>
</evidence>
<gene>
    <name evidence="1" type="ORF">Tco_0925723</name>
</gene>
<sequence length="418" mass="47521">MFWSTIKYDVSTSIGYGVSSSLSNTAYPPQQINTAYPLPLDTAYRSSGTETEILDFHAKKFLPSFRTNPTDCLSLVFRSLKKHFKSLSLDELRSPDFNILSDKEYLEEEEEEAMAETMEQYMSKTRTDYGSGRFKELLMKCPQHYLTKMQEVILFYNGLDILTRQILDSRGAVPTKTAADAKKAIQEMAEYSQKWHNETSRGKIGCEQCKGPHYTKDCPQKEEGKTIKEAYYTQFDGPFQGGGYRATAPGYYQRNNANHSFQERRQSMEETLSKFMSESTKRHEENSNLIKEIRASTDAAIRKQRASIKTLKIPIGQMSKVLQEKGFGSLPSSTETNPRDQVKSISTTIKADSNSICRIGSTQYVVSTGHNRTLFYKPRQTTVLFPGRLEDHYCEEEGIYGPKFTEAYGASLINNIVP</sequence>